<organism evidence="2 3">
    <name type="scientific">Lactobacillus amylolyticus DSM 11664</name>
    <dbReference type="NCBI Taxonomy" id="585524"/>
    <lineage>
        <taxon>Bacteria</taxon>
        <taxon>Bacillati</taxon>
        <taxon>Bacillota</taxon>
        <taxon>Bacilli</taxon>
        <taxon>Lactobacillales</taxon>
        <taxon>Lactobacillaceae</taxon>
        <taxon>Lactobacillus</taxon>
    </lineage>
</organism>
<evidence type="ECO:0000313" key="2">
    <source>
        <dbReference type="EMBL" id="EFG55244.1"/>
    </source>
</evidence>
<evidence type="ECO:0000313" key="3">
    <source>
        <dbReference type="Proteomes" id="UP000004069"/>
    </source>
</evidence>
<keyword evidence="1" id="KW-0472">Membrane</keyword>
<protein>
    <recommendedName>
        <fullName evidence="4">Membrane transporter protein</fullName>
    </recommendedName>
</protein>
<comment type="caution">
    <text evidence="2">The sequence shown here is derived from an EMBL/GenBank/DDBJ whole genome shotgun (WGS) entry which is preliminary data.</text>
</comment>
<dbReference type="EMBL" id="ADNY01000042">
    <property type="protein sequence ID" value="EFG55244.1"/>
    <property type="molecule type" value="Genomic_DNA"/>
</dbReference>
<feature type="transmembrane region" description="Helical" evidence="1">
    <location>
        <begin position="69"/>
        <end position="87"/>
    </location>
</feature>
<reference evidence="2 3" key="1">
    <citation type="submission" date="2010-04" db="EMBL/GenBank/DDBJ databases">
        <authorList>
            <person name="Muzny D."/>
            <person name="Qin X."/>
            <person name="Deng J."/>
            <person name="Jiang H."/>
            <person name="Liu Y."/>
            <person name="Qu J."/>
            <person name="Song X.-Z."/>
            <person name="Zhang L."/>
            <person name="Thornton R."/>
            <person name="Coyle M."/>
            <person name="Francisco L."/>
            <person name="Jackson L."/>
            <person name="Javaid M."/>
            <person name="Korchina V."/>
            <person name="Kovar C."/>
            <person name="Mata R."/>
            <person name="Mathew T."/>
            <person name="Ngo R."/>
            <person name="Nguyen L."/>
            <person name="Nguyen N."/>
            <person name="Okwuonu G."/>
            <person name="Ongeri F."/>
            <person name="Pham C."/>
            <person name="Simmons D."/>
            <person name="Wilczek-Boney K."/>
            <person name="Hale W."/>
            <person name="Jakkamsetti A."/>
            <person name="Pham P."/>
            <person name="Ruth R."/>
            <person name="San Lucas F."/>
            <person name="Warren J."/>
            <person name="Zhang J."/>
            <person name="Zhao Z."/>
            <person name="Zhou C."/>
            <person name="Zhu D."/>
            <person name="Lee S."/>
            <person name="Bess C."/>
            <person name="Blankenburg K."/>
            <person name="Forbes L."/>
            <person name="Fu Q."/>
            <person name="Gubbala S."/>
            <person name="Hirani K."/>
            <person name="Jayaseelan J.C."/>
            <person name="Lara F."/>
            <person name="Munidasa M."/>
            <person name="Palculict T."/>
            <person name="Patil S."/>
            <person name="Pu L.-L."/>
            <person name="Saada N."/>
            <person name="Tang L."/>
            <person name="Weissenberger G."/>
            <person name="Zhu Y."/>
            <person name="Hemphill L."/>
            <person name="Shang Y."/>
            <person name="Youmans B."/>
            <person name="Ayvaz T."/>
            <person name="Ross M."/>
            <person name="Santibanez J."/>
            <person name="Aqrawi P."/>
            <person name="Gross S."/>
            <person name="Joshi V."/>
            <person name="Fowler G."/>
            <person name="Nazareth L."/>
            <person name="Reid J."/>
            <person name="Worley K."/>
            <person name="Petrosino J."/>
            <person name="Highlander S."/>
            <person name="Gibbs R."/>
        </authorList>
    </citation>
    <scope>NUCLEOTIDE SEQUENCE [LARGE SCALE GENOMIC DNA]</scope>
    <source>
        <strain evidence="2 3">DSM 11664</strain>
    </source>
</reference>
<keyword evidence="1" id="KW-0812">Transmembrane</keyword>
<name>D4YU98_9LACO</name>
<keyword evidence="3" id="KW-1185">Reference proteome</keyword>
<keyword evidence="1" id="KW-1133">Transmembrane helix</keyword>
<sequence length="88" mass="9408">MIISGIATLRRGNKSFDSSKGIHFKSKIAQGTLLLLIGFLIGIISGLVGTGVIGAKFTNDVSKEKLNKIVAVIFILLGIMMIAMKFVK</sequence>
<gene>
    <name evidence="2" type="ORF">HMPREF0493_1109</name>
</gene>
<feature type="transmembrane region" description="Helical" evidence="1">
    <location>
        <begin position="33"/>
        <end position="57"/>
    </location>
</feature>
<accession>D4YU98</accession>
<dbReference type="AlphaFoldDB" id="D4YU98"/>
<dbReference type="Proteomes" id="UP000004069">
    <property type="component" value="Unassembled WGS sequence"/>
</dbReference>
<proteinExistence type="predicted"/>
<evidence type="ECO:0008006" key="4">
    <source>
        <dbReference type="Google" id="ProtNLM"/>
    </source>
</evidence>
<evidence type="ECO:0000256" key="1">
    <source>
        <dbReference type="SAM" id="Phobius"/>
    </source>
</evidence>
<dbReference type="PATRIC" id="fig|585524.9.peg.272"/>